<protein>
    <submittedName>
        <fullName evidence="4">NAD(P)H nitroreductase YdgI</fullName>
    </submittedName>
</protein>
<dbReference type="CDD" id="cd02137">
    <property type="entry name" value="MhqN-like"/>
    <property type="match status" value="1"/>
</dbReference>
<gene>
    <name evidence="4" type="primary">ydgI</name>
    <name evidence="4" type="ORF">GCM10010917_14620</name>
</gene>
<comment type="caution">
    <text evidence="4">The sequence shown here is derived from an EMBL/GenBank/DDBJ whole genome shotgun (WGS) entry which is preliminary data.</text>
</comment>
<sequence length="214" mass="24326">MSNQLQATQNLSTILKERRSVRHYDSNVKIPREELQEMLQLALTAPSSSNLQPWRFLIIDDQELKEKLLPIAYNQKQVVEASAVIAVLVDMRSYDKASEIYHRTAEFGIMNEEIRDKMIENSVKMYGGMPQEVLRRINTFDAGLISMQLMLIARSMGYDTVPMGGYNAEQFKEAFEVPNTYEPALLIAVGKAAEAGHPSSRLTLDEVAHWNSFK</sequence>
<proteinExistence type="inferred from homology"/>
<feature type="domain" description="Nitroreductase" evidence="3">
    <location>
        <begin position="15"/>
        <end position="191"/>
    </location>
</feature>
<dbReference type="Proteomes" id="UP000609323">
    <property type="component" value="Unassembled WGS sequence"/>
</dbReference>
<comment type="similarity">
    <text evidence="1">Belongs to the nitroreductase family.</text>
</comment>
<dbReference type="Pfam" id="PF00881">
    <property type="entry name" value="Nitroreductase"/>
    <property type="match status" value="1"/>
</dbReference>
<organism evidence="4 5">
    <name type="scientific">Paenibacillus physcomitrellae</name>
    <dbReference type="NCBI Taxonomy" id="1619311"/>
    <lineage>
        <taxon>Bacteria</taxon>
        <taxon>Bacillati</taxon>
        <taxon>Bacillota</taxon>
        <taxon>Bacilli</taxon>
        <taxon>Bacillales</taxon>
        <taxon>Paenibacillaceae</taxon>
        <taxon>Paenibacillus</taxon>
    </lineage>
</organism>
<evidence type="ECO:0000313" key="4">
    <source>
        <dbReference type="EMBL" id="GGA30640.1"/>
    </source>
</evidence>
<dbReference type="InterPro" id="IPR000415">
    <property type="entry name" value="Nitroreductase-like"/>
</dbReference>
<name>A0ABQ1FVA9_9BACL</name>
<evidence type="ECO:0000256" key="1">
    <source>
        <dbReference type="ARBA" id="ARBA00007118"/>
    </source>
</evidence>
<evidence type="ECO:0000313" key="5">
    <source>
        <dbReference type="Proteomes" id="UP000609323"/>
    </source>
</evidence>
<accession>A0ABQ1FVA9</accession>
<dbReference type="PANTHER" id="PTHR43673:SF3">
    <property type="entry name" value="NAD(P)H NITROREDUCTASE YODC-RELATED"/>
    <property type="match status" value="1"/>
</dbReference>
<dbReference type="Gene3D" id="3.40.109.10">
    <property type="entry name" value="NADH Oxidase"/>
    <property type="match status" value="1"/>
</dbReference>
<dbReference type="InterPro" id="IPR029479">
    <property type="entry name" value="Nitroreductase"/>
</dbReference>
<evidence type="ECO:0000259" key="3">
    <source>
        <dbReference type="Pfam" id="PF00881"/>
    </source>
</evidence>
<keyword evidence="2" id="KW-0560">Oxidoreductase</keyword>
<keyword evidence="5" id="KW-1185">Reference proteome</keyword>
<dbReference type="EMBL" id="BMHF01000004">
    <property type="protein sequence ID" value="GGA30640.1"/>
    <property type="molecule type" value="Genomic_DNA"/>
</dbReference>
<dbReference type="PANTHER" id="PTHR43673">
    <property type="entry name" value="NAD(P)H NITROREDUCTASE YDGI-RELATED"/>
    <property type="match status" value="1"/>
</dbReference>
<dbReference type="RefSeq" id="WP_094095027.1">
    <property type="nucleotide sequence ID" value="NZ_BMHF01000004.1"/>
</dbReference>
<evidence type="ECO:0000256" key="2">
    <source>
        <dbReference type="ARBA" id="ARBA00023002"/>
    </source>
</evidence>
<dbReference type="SUPFAM" id="SSF55469">
    <property type="entry name" value="FMN-dependent nitroreductase-like"/>
    <property type="match status" value="1"/>
</dbReference>
<reference evidence="5" key="1">
    <citation type="journal article" date="2019" name="Int. J. Syst. Evol. Microbiol.">
        <title>The Global Catalogue of Microorganisms (GCM) 10K type strain sequencing project: providing services to taxonomists for standard genome sequencing and annotation.</title>
        <authorList>
            <consortium name="The Broad Institute Genomics Platform"/>
            <consortium name="The Broad Institute Genome Sequencing Center for Infectious Disease"/>
            <person name="Wu L."/>
            <person name="Ma J."/>
        </authorList>
    </citation>
    <scope>NUCLEOTIDE SEQUENCE [LARGE SCALE GENOMIC DNA]</scope>
    <source>
        <strain evidence="5">CGMCC 1.15044</strain>
    </source>
</reference>